<evidence type="ECO:0000313" key="3">
    <source>
        <dbReference type="Proteomes" id="UP000254168"/>
    </source>
</evidence>
<keyword evidence="3" id="KW-1185">Reference proteome</keyword>
<gene>
    <name evidence="2" type="ORF">CPBF424_01140</name>
</gene>
<evidence type="ECO:0000256" key="1">
    <source>
        <dbReference type="SAM" id="SignalP"/>
    </source>
</evidence>
<name>A0AA46C4R7_9XANT</name>
<proteinExistence type="predicted"/>
<organism evidence="2 3">
    <name type="scientific">Xanthomonas euroxanthea</name>
    <dbReference type="NCBI Taxonomy" id="2259622"/>
    <lineage>
        <taxon>Bacteria</taxon>
        <taxon>Pseudomonadati</taxon>
        <taxon>Pseudomonadota</taxon>
        <taxon>Gammaproteobacteria</taxon>
        <taxon>Lysobacterales</taxon>
        <taxon>Lysobacteraceae</taxon>
        <taxon>Xanthomonas</taxon>
    </lineage>
</organism>
<sequence>MRLVRYLWVLSVVLSTSAWAAPTQADLPVAWAQAALHVQPQTERDLRVSVAACAGAVRGAVARTCDGWSARIDAHGCGPGLGCRPWAGRGAGDLRAGMPGAWSTRGQLKVAFSNGAERDDRQQAVASHCAARLADVPAGTQSRPRDCVG</sequence>
<keyword evidence="1" id="KW-0732">Signal</keyword>
<dbReference type="AlphaFoldDB" id="A0AA46C4R7"/>
<reference evidence="2 3" key="1">
    <citation type="submission" date="2018-06" db="EMBL/GenBank/DDBJ databases">
        <authorList>
            <person name="Pothier F. J."/>
        </authorList>
    </citation>
    <scope>NUCLEOTIDE SEQUENCE [LARGE SCALE GENOMIC DNA]</scope>
    <source>
        <strain evidence="2 3">CPBF 424</strain>
    </source>
</reference>
<evidence type="ECO:0000313" key="2">
    <source>
        <dbReference type="EMBL" id="SUZ26360.1"/>
    </source>
</evidence>
<protein>
    <submittedName>
        <fullName evidence="2">Uncharacterized protein</fullName>
    </submittedName>
</protein>
<comment type="caution">
    <text evidence="2">The sequence shown here is derived from an EMBL/GenBank/DDBJ whole genome shotgun (WGS) entry which is preliminary data.</text>
</comment>
<feature type="chain" id="PRO_5041337911" evidence="1">
    <location>
        <begin position="21"/>
        <end position="149"/>
    </location>
</feature>
<accession>A0AA46C4R7</accession>
<dbReference type="RefSeq" id="WP_235858371.1">
    <property type="nucleotide sequence ID" value="NZ_LR994544.1"/>
</dbReference>
<dbReference type="EMBL" id="UIHB01000001">
    <property type="protein sequence ID" value="SUZ26360.1"/>
    <property type="molecule type" value="Genomic_DNA"/>
</dbReference>
<feature type="signal peptide" evidence="1">
    <location>
        <begin position="1"/>
        <end position="20"/>
    </location>
</feature>
<dbReference type="Proteomes" id="UP000254168">
    <property type="component" value="Unassembled WGS sequence"/>
</dbReference>